<keyword evidence="3 4" id="KW-0949">S-adenosyl-L-methionine</keyword>
<dbReference type="KEGG" id="mez:Mtc_1443"/>
<evidence type="ECO:0000259" key="5">
    <source>
        <dbReference type="Pfam" id="PF01555"/>
    </source>
</evidence>
<dbReference type="CDD" id="cd02440">
    <property type="entry name" value="AdoMet_MTases"/>
    <property type="match status" value="1"/>
</dbReference>
<dbReference type="PANTHER" id="PTHR14911">
    <property type="entry name" value="THUMP DOMAIN-CONTAINING"/>
    <property type="match status" value="1"/>
</dbReference>
<name>H8I4L6_METCZ</name>
<gene>
    <name evidence="6" type="ordered locus">Mtc_1443</name>
</gene>
<dbReference type="GeneID" id="11971572"/>
<evidence type="ECO:0000313" key="6">
    <source>
        <dbReference type="EMBL" id="AFD00195.1"/>
    </source>
</evidence>
<keyword evidence="1 4" id="KW-0489">Methyltransferase</keyword>
<dbReference type="InterPro" id="IPR001091">
    <property type="entry name" value="RM_Methyltransferase"/>
</dbReference>
<dbReference type="GO" id="GO:0008170">
    <property type="term" value="F:N-methyltransferase activity"/>
    <property type="evidence" value="ECO:0007669"/>
    <property type="project" value="InterPro"/>
</dbReference>
<protein>
    <recommendedName>
        <fullName evidence="4">Type II methyltransferase</fullName>
        <ecNumber evidence="4">2.1.1.113</ecNumber>
    </recommendedName>
    <alternativeName>
        <fullName evidence="4">N-4 cytosine-specific methyltransferase</fullName>
    </alternativeName>
</protein>
<dbReference type="GO" id="GO:0003677">
    <property type="term" value="F:DNA binding"/>
    <property type="evidence" value="ECO:0007669"/>
    <property type="project" value="InterPro"/>
</dbReference>
<proteinExistence type="inferred from homology"/>
<sequence length="267" mass="30797">MKNNSNISLAPTNFEPEFTTLWSFPVRGNWATHSPDYRGNFAPQIARNLILKYSKEGDTVLDPMAGGGTTLIEAKLLNRKGIGFDINPKAVDITIKNLRFECNSNYEPKVKVGDVRNLKEIPDSSIDLIITHPPYLNIIKYSDGKIEGDLSNISSLKKFCDELELGIKEFYRVLKEDSYCAILIGDTRRAKHYVPLSYYVMERFLDNGFVLKEDIIKAQHNCESTPYWKSKAEKLNIYLIMHEHLFVFRKPSEHENLSRLRYSRKIN</sequence>
<dbReference type="Proteomes" id="UP000005233">
    <property type="component" value="Chromosome"/>
</dbReference>
<feature type="domain" description="DNA methylase N-4/N-6" evidence="5">
    <location>
        <begin position="12"/>
        <end position="95"/>
    </location>
</feature>
<evidence type="ECO:0000256" key="3">
    <source>
        <dbReference type="ARBA" id="ARBA00022691"/>
    </source>
</evidence>
<reference evidence="6 7" key="1">
    <citation type="journal article" date="2012" name="J. Bacteriol.">
        <title>Complete genome sequence of a thermophilic methanogen, Methanocella conradii HZ254, isolated from Chinese rice field soil.</title>
        <authorList>
            <person name="Lu Z."/>
            <person name="Lu Y."/>
        </authorList>
    </citation>
    <scope>NUCLEOTIDE SEQUENCE [LARGE SCALE GENOMIC DNA]</scope>
    <source>
        <strain evidence="7">DSM 24694 / JCM 17849 / CGMCC 1.5162 / HZ254</strain>
    </source>
</reference>
<evidence type="ECO:0000256" key="4">
    <source>
        <dbReference type="RuleBase" id="RU362026"/>
    </source>
</evidence>
<evidence type="ECO:0000256" key="1">
    <source>
        <dbReference type="ARBA" id="ARBA00022603"/>
    </source>
</evidence>
<dbReference type="SUPFAM" id="SSF53335">
    <property type="entry name" value="S-adenosyl-L-methionine-dependent methyltransferases"/>
    <property type="match status" value="2"/>
</dbReference>
<dbReference type="GO" id="GO:0015667">
    <property type="term" value="F:site-specific DNA-methyltransferase (cytosine-N4-specific) activity"/>
    <property type="evidence" value="ECO:0007669"/>
    <property type="project" value="UniProtKB-EC"/>
</dbReference>
<dbReference type="EMBL" id="CP003243">
    <property type="protein sequence ID" value="AFD00195.1"/>
    <property type="molecule type" value="Genomic_DNA"/>
</dbReference>
<keyword evidence="7" id="KW-1185">Reference proteome</keyword>
<dbReference type="HOGENOM" id="CLU_063228_0_0_2"/>
<dbReference type="PRINTS" id="PR00508">
    <property type="entry name" value="S21N4MTFRASE"/>
</dbReference>
<dbReference type="PANTHER" id="PTHR14911:SF13">
    <property type="entry name" value="TRNA (GUANINE(6)-N2)-METHYLTRANSFERASE THUMP3"/>
    <property type="match status" value="1"/>
</dbReference>
<accession>H8I4L6</accession>
<dbReference type="RefSeq" id="WP_014406028.1">
    <property type="nucleotide sequence ID" value="NC_017034.1"/>
</dbReference>
<dbReference type="STRING" id="1041930.Mtc_1443"/>
<keyword evidence="2" id="KW-0808">Transferase</keyword>
<keyword evidence="4" id="KW-0680">Restriction system</keyword>
<dbReference type="Gene3D" id="3.40.50.150">
    <property type="entry name" value="Vaccinia Virus protein VP39"/>
    <property type="match status" value="2"/>
</dbReference>
<dbReference type="eggNOG" id="arCOG00129">
    <property type="taxonomic scope" value="Archaea"/>
</dbReference>
<dbReference type="GO" id="GO:0016423">
    <property type="term" value="F:tRNA (guanine) methyltransferase activity"/>
    <property type="evidence" value="ECO:0007669"/>
    <property type="project" value="TreeGrafter"/>
</dbReference>
<dbReference type="EC" id="2.1.1.113" evidence="4"/>
<dbReference type="Pfam" id="PF01555">
    <property type="entry name" value="N6_N4_Mtase"/>
    <property type="match status" value="2"/>
</dbReference>
<comment type="catalytic activity">
    <reaction evidence="4">
        <text>a 2'-deoxycytidine in DNA + S-adenosyl-L-methionine = an N(4)-methyl-2'-deoxycytidine in DNA + S-adenosyl-L-homocysteine + H(+)</text>
        <dbReference type="Rhea" id="RHEA:16857"/>
        <dbReference type="Rhea" id="RHEA-COMP:11369"/>
        <dbReference type="Rhea" id="RHEA-COMP:13674"/>
        <dbReference type="ChEBI" id="CHEBI:15378"/>
        <dbReference type="ChEBI" id="CHEBI:57856"/>
        <dbReference type="ChEBI" id="CHEBI:59789"/>
        <dbReference type="ChEBI" id="CHEBI:85452"/>
        <dbReference type="ChEBI" id="CHEBI:137933"/>
        <dbReference type="EC" id="2.1.1.113"/>
    </reaction>
</comment>
<feature type="domain" description="DNA methylase N-4/N-6" evidence="5">
    <location>
        <begin position="126"/>
        <end position="254"/>
    </location>
</feature>
<dbReference type="AlphaFoldDB" id="H8I4L6"/>
<organism evidence="6 7">
    <name type="scientific">Methanocella conradii (strain DSM 24694 / JCM 17849 / CGMCC 1.5162 / HZ254)</name>
    <dbReference type="NCBI Taxonomy" id="1041930"/>
    <lineage>
        <taxon>Archaea</taxon>
        <taxon>Methanobacteriati</taxon>
        <taxon>Methanobacteriota</taxon>
        <taxon>Stenosarchaea group</taxon>
        <taxon>Methanomicrobia</taxon>
        <taxon>Methanocellales</taxon>
        <taxon>Methanocellaceae</taxon>
        <taxon>Methanocella</taxon>
    </lineage>
</organism>
<dbReference type="GO" id="GO:0030488">
    <property type="term" value="P:tRNA methylation"/>
    <property type="evidence" value="ECO:0007669"/>
    <property type="project" value="TreeGrafter"/>
</dbReference>
<dbReference type="GO" id="GO:0009307">
    <property type="term" value="P:DNA restriction-modification system"/>
    <property type="evidence" value="ECO:0007669"/>
    <property type="project" value="UniProtKB-KW"/>
</dbReference>
<evidence type="ECO:0000313" key="7">
    <source>
        <dbReference type="Proteomes" id="UP000005233"/>
    </source>
</evidence>
<dbReference type="InterPro" id="IPR002941">
    <property type="entry name" value="DNA_methylase_N4/N6"/>
</dbReference>
<dbReference type="InterPro" id="IPR029063">
    <property type="entry name" value="SAM-dependent_MTases_sf"/>
</dbReference>
<evidence type="ECO:0000256" key="2">
    <source>
        <dbReference type="ARBA" id="ARBA00022679"/>
    </source>
</evidence>
<comment type="similarity">
    <text evidence="4">Belongs to the N(4)/N(6)-methyltransferase family.</text>
</comment>